<reference evidence="3" key="1">
    <citation type="journal article" date="2009" name="Science">
        <title>The B73 maize genome: complexity, diversity, and dynamics.</title>
        <authorList>
            <person name="Schnable P.S."/>
            <person name="Ware D."/>
            <person name="Fulton R.S."/>
            <person name="Stein J.C."/>
            <person name="Wei F."/>
            <person name="Pasternak S."/>
            <person name="Liang C."/>
            <person name="Zhang J."/>
            <person name="Fulton L."/>
            <person name="Graves T.A."/>
            <person name="Minx P."/>
            <person name="Reily A.D."/>
            <person name="Courtney L."/>
            <person name="Kruchowski S.S."/>
            <person name="Tomlinson C."/>
            <person name="Strong C."/>
            <person name="Delehaunty K."/>
            <person name="Fronick C."/>
            <person name="Courtney B."/>
            <person name="Rock S.M."/>
            <person name="Belter E."/>
            <person name="Du F."/>
            <person name="Kim K."/>
            <person name="Abbott R.M."/>
            <person name="Cotton M."/>
            <person name="Levy A."/>
            <person name="Marchetto P."/>
            <person name="Ochoa K."/>
            <person name="Jackson S.M."/>
            <person name="Gillam B."/>
            <person name="Chen W."/>
            <person name="Yan L."/>
            <person name="Higginbotham J."/>
            <person name="Cardenas M."/>
            <person name="Waligorski J."/>
            <person name="Applebaum E."/>
            <person name="Phelps L."/>
            <person name="Falcone J."/>
            <person name="Kanchi K."/>
            <person name="Thane T."/>
            <person name="Scimone A."/>
            <person name="Thane N."/>
            <person name="Henke J."/>
            <person name="Wang T."/>
            <person name="Ruppert J."/>
            <person name="Shah N."/>
            <person name="Rotter K."/>
            <person name="Hodges J."/>
            <person name="Ingenthron E."/>
            <person name="Cordes M."/>
            <person name="Kohlberg S."/>
            <person name="Sgro J."/>
            <person name="Delgado B."/>
            <person name="Mead K."/>
            <person name="Chinwalla A."/>
            <person name="Leonard S."/>
            <person name="Crouse K."/>
            <person name="Collura K."/>
            <person name="Kudrna D."/>
            <person name="Currie J."/>
            <person name="He R."/>
            <person name="Angelova A."/>
            <person name="Rajasekar S."/>
            <person name="Mueller T."/>
            <person name="Lomeli R."/>
            <person name="Scara G."/>
            <person name="Ko A."/>
            <person name="Delaney K."/>
            <person name="Wissotski M."/>
            <person name="Lopez G."/>
            <person name="Campos D."/>
            <person name="Braidotti M."/>
            <person name="Ashley E."/>
            <person name="Golser W."/>
            <person name="Kim H."/>
            <person name="Lee S."/>
            <person name="Lin J."/>
            <person name="Dujmic Z."/>
            <person name="Kim W."/>
            <person name="Talag J."/>
            <person name="Zuccolo A."/>
            <person name="Fan C."/>
            <person name="Sebastian A."/>
            <person name="Kramer M."/>
            <person name="Spiegel L."/>
            <person name="Nascimento L."/>
            <person name="Zutavern T."/>
            <person name="Miller B."/>
            <person name="Ambroise C."/>
            <person name="Muller S."/>
            <person name="Spooner W."/>
            <person name="Narechania A."/>
            <person name="Ren L."/>
            <person name="Wei S."/>
            <person name="Kumari S."/>
            <person name="Faga B."/>
            <person name="Levy M.J."/>
            <person name="McMahan L."/>
            <person name="Van Buren P."/>
            <person name="Vaughn M.W."/>
            <person name="Ying K."/>
            <person name="Yeh C.-T."/>
            <person name="Emrich S.J."/>
            <person name="Jia Y."/>
            <person name="Kalyanaraman A."/>
            <person name="Hsia A.-P."/>
            <person name="Barbazuk W.B."/>
            <person name="Baucom R.S."/>
            <person name="Brutnell T.P."/>
            <person name="Carpita N.C."/>
            <person name="Chaparro C."/>
            <person name="Chia J.-M."/>
            <person name="Deragon J.-M."/>
            <person name="Estill J.C."/>
            <person name="Fu Y."/>
            <person name="Jeddeloh J.A."/>
            <person name="Han Y."/>
            <person name="Lee H."/>
            <person name="Li P."/>
            <person name="Lisch D.R."/>
            <person name="Liu S."/>
            <person name="Liu Z."/>
            <person name="Nagel D.H."/>
            <person name="McCann M.C."/>
            <person name="SanMiguel P."/>
            <person name="Myers A.M."/>
            <person name="Nettleton D."/>
            <person name="Nguyen J."/>
            <person name="Penning B.W."/>
            <person name="Ponnala L."/>
            <person name="Schneider K.L."/>
            <person name="Schwartz D.C."/>
            <person name="Sharma A."/>
            <person name="Soderlund C."/>
            <person name="Springer N.M."/>
            <person name="Sun Q."/>
            <person name="Wang H."/>
            <person name="Waterman M."/>
            <person name="Westerman R."/>
            <person name="Wolfgruber T.K."/>
            <person name="Yang L."/>
            <person name="Yu Y."/>
            <person name="Zhang L."/>
            <person name="Zhou S."/>
            <person name="Zhu Q."/>
            <person name="Bennetzen J.L."/>
            <person name="Dawe R.K."/>
            <person name="Jiang J."/>
            <person name="Jiang N."/>
            <person name="Presting G.G."/>
            <person name="Wessler S.R."/>
            <person name="Aluru S."/>
            <person name="Martienssen R.A."/>
            <person name="Clifton S.W."/>
            <person name="McCombie W.R."/>
            <person name="Wing R.A."/>
            <person name="Wilson R.K."/>
        </authorList>
    </citation>
    <scope>NUCLEOTIDE SEQUENCE [LARGE SCALE GENOMIC DNA]</scope>
    <source>
        <strain evidence="3">cv. B73</strain>
    </source>
</reference>
<reference evidence="2" key="2">
    <citation type="submission" date="2019-07" db="EMBL/GenBank/DDBJ databases">
        <authorList>
            <person name="Seetharam A."/>
            <person name="Woodhouse M."/>
            <person name="Cannon E."/>
        </authorList>
    </citation>
    <scope>NUCLEOTIDE SEQUENCE [LARGE SCALE GENOMIC DNA]</scope>
    <source>
        <strain evidence="2">cv. B73</strain>
    </source>
</reference>
<keyword evidence="3" id="KW-1185">Reference proteome</keyword>
<name>A0A804PG89_MAIZE</name>
<feature type="region of interest" description="Disordered" evidence="1">
    <location>
        <begin position="44"/>
        <end position="108"/>
    </location>
</feature>
<dbReference type="Gramene" id="Zm00001eb234570_T001">
    <property type="protein sequence ID" value="Zm00001eb234570_P001"/>
    <property type="gene ID" value="Zm00001eb234570"/>
</dbReference>
<dbReference type="InParanoid" id="A0A804PG89"/>
<feature type="compositionally biased region" description="Basic residues" evidence="1">
    <location>
        <begin position="94"/>
        <end position="104"/>
    </location>
</feature>
<reference evidence="2" key="3">
    <citation type="submission" date="2021-05" db="UniProtKB">
        <authorList>
            <consortium name="EnsemblPlants"/>
        </authorList>
    </citation>
    <scope>IDENTIFICATION</scope>
    <source>
        <strain evidence="2">cv. B73</strain>
    </source>
</reference>
<organism evidence="2 3">
    <name type="scientific">Zea mays</name>
    <name type="common">Maize</name>
    <dbReference type="NCBI Taxonomy" id="4577"/>
    <lineage>
        <taxon>Eukaryota</taxon>
        <taxon>Viridiplantae</taxon>
        <taxon>Streptophyta</taxon>
        <taxon>Embryophyta</taxon>
        <taxon>Tracheophyta</taxon>
        <taxon>Spermatophyta</taxon>
        <taxon>Magnoliopsida</taxon>
        <taxon>Liliopsida</taxon>
        <taxon>Poales</taxon>
        <taxon>Poaceae</taxon>
        <taxon>PACMAD clade</taxon>
        <taxon>Panicoideae</taxon>
        <taxon>Andropogonodae</taxon>
        <taxon>Andropogoneae</taxon>
        <taxon>Tripsacinae</taxon>
        <taxon>Zea</taxon>
    </lineage>
</organism>
<sequence>MVPRSGDPLLVKFPAAHQDSVDPRGGLVLALLPEPRTLHATLHAAASPGSPACSQRPRLLDGMPRRSVQPRRDVTDSDSCRCRPSRMARSAKSPSRHACMRRSKNPILSPGCSIGIFVD</sequence>
<evidence type="ECO:0000256" key="1">
    <source>
        <dbReference type="SAM" id="MobiDB-lite"/>
    </source>
</evidence>
<accession>A0A804PG89</accession>
<dbReference type="EnsemblPlants" id="Zm00001eb234570_T001">
    <property type="protein sequence ID" value="Zm00001eb234570_P001"/>
    <property type="gene ID" value="Zm00001eb234570"/>
</dbReference>
<protein>
    <submittedName>
        <fullName evidence="2">Uncharacterized protein</fullName>
    </submittedName>
</protein>
<dbReference type="Proteomes" id="UP000007305">
    <property type="component" value="Chromosome 5"/>
</dbReference>
<feature type="compositionally biased region" description="Basic and acidic residues" evidence="1">
    <location>
        <begin position="70"/>
        <end position="81"/>
    </location>
</feature>
<dbReference type="AlphaFoldDB" id="A0A804PG89"/>
<proteinExistence type="predicted"/>
<evidence type="ECO:0000313" key="3">
    <source>
        <dbReference type="Proteomes" id="UP000007305"/>
    </source>
</evidence>
<evidence type="ECO:0000313" key="2">
    <source>
        <dbReference type="EnsemblPlants" id="Zm00001eb234570_P001"/>
    </source>
</evidence>